<dbReference type="PANTHER" id="PTHR33327">
    <property type="entry name" value="ENDONUCLEASE"/>
    <property type="match status" value="1"/>
</dbReference>
<protein>
    <recommendedName>
        <fullName evidence="5">Peptidase A2 domain-containing protein</fullName>
    </recommendedName>
</protein>
<dbReference type="PANTHER" id="PTHR33327:SF3">
    <property type="entry name" value="RNA-DIRECTED DNA POLYMERASE"/>
    <property type="match status" value="1"/>
</dbReference>
<sequence length="609" mass="68661">MDNQQALSTQQTLKVPEELSVHRVTAKLPPFWPDRPALWFAQVETQFTLAGITQDATKFAYVVSQLESRYAAEVEDIIVNPPPTDAYTRLRNELIRRVSLSEEQRVRQLLTEEVLGERKPSQFLRHLRSLAGPTVVQDSLLRTLWLQRLPLQMQAILQTQADSDLDKIAELADKILEVTPTPLTVAATHMCEPVSSPTMSELAQRIDELSLQVASLRRHRSRPRLHSRATTRSGLRNSQDPNALTPQDDNNKRICWYHTRFGKRARKSTLRLPKRERQPVTAATGCQARASRLFITDRTSKLRFLIDTGSDICCFPRNSITEPRQPTAYDLTAANNSVIKTYGSVTLRVDLGLRKDLSRRFVVADVSLPIIGSDFLAHYNLLIDCRNKGIIDGQTGLSVPCLPAEVDQSSVKALDASTPYHAILAEFPELIRPAGTPREVHHSTLHFIRTTPGPPIACRVRRLAPDRLRIAKAEFEAMLREGTARQSESLWASPLHLVPKTADNWRPCGDYRALNARTIPDRYPVQHIHDFSHRLRGCKIFSVIDLVKAYTQIPVNGEDIPKTAIITPFGLFEFPFMTFGLRNAGQTFQRFIGIIGIVRAGLRPARTIL</sequence>
<gene>
    <name evidence="4" type="ORF">M514_20815</name>
</gene>
<dbReference type="SUPFAM" id="SSF56672">
    <property type="entry name" value="DNA/RNA polymerases"/>
    <property type="match status" value="1"/>
</dbReference>
<dbReference type="InterPro" id="IPR021109">
    <property type="entry name" value="Peptidase_aspartic_dom_sf"/>
</dbReference>
<evidence type="ECO:0000256" key="1">
    <source>
        <dbReference type="SAM" id="MobiDB-lite"/>
    </source>
</evidence>
<dbReference type="Gene3D" id="3.10.10.10">
    <property type="entry name" value="HIV Type 1 Reverse Transcriptase, subunit A, domain 1"/>
    <property type="match status" value="1"/>
</dbReference>
<dbReference type="AlphaFoldDB" id="A0A085NBV3"/>
<feature type="domain" description="Reverse transcriptase" evidence="2">
    <location>
        <begin position="498"/>
        <end position="593"/>
    </location>
</feature>
<feature type="compositionally biased region" description="Polar residues" evidence="1">
    <location>
        <begin position="230"/>
        <end position="248"/>
    </location>
</feature>
<dbReference type="Proteomes" id="UP000030758">
    <property type="component" value="Unassembled WGS sequence"/>
</dbReference>
<dbReference type="Pfam" id="PF23055">
    <property type="entry name" value="DUF7041"/>
    <property type="match status" value="1"/>
</dbReference>
<organism evidence="4">
    <name type="scientific">Trichuris suis</name>
    <name type="common">pig whipworm</name>
    <dbReference type="NCBI Taxonomy" id="68888"/>
    <lineage>
        <taxon>Eukaryota</taxon>
        <taxon>Metazoa</taxon>
        <taxon>Ecdysozoa</taxon>
        <taxon>Nematoda</taxon>
        <taxon>Enoplea</taxon>
        <taxon>Dorylaimia</taxon>
        <taxon>Trichinellida</taxon>
        <taxon>Trichuridae</taxon>
        <taxon>Trichuris</taxon>
    </lineage>
</organism>
<dbReference type="InterPro" id="IPR055469">
    <property type="entry name" value="DUF7041"/>
</dbReference>
<feature type="domain" description="DUF7041" evidence="3">
    <location>
        <begin position="28"/>
        <end position="111"/>
    </location>
</feature>
<dbReference type="CDD" id="cd01647">
    <property type="entry name" value="RT_LTR"/>
    <property type="match status" value="1"/>
</dbReference>
<dbReference type="InterPro" id="IPR043128">
    <property type="entry name" value="Rev_trsase/Diguanyl_cyclase"/>
</dbReference>
<dbReference type="Pfam" id="PF00078">
    <property type="entry name" value="RVT_1"/>
    <property type="match status" value="1"/>
</dbReference>
<accession>A0A085NBV3</accession>
<evidence type="ECO:0000259" key="3">
    <source>
        <dbReference type="Pfam" id="PF23055"/>
    </source>
</evidence>
<dbReference type="EMBL" id="KL367519">
    <property type="protein sequence ID" value="KFD66949.1"/>
    <property type="molecule type" value="Genomic_DNA"/>
</dbReference>
<proteinExistence type="predicted"/>
<dbReference type="Gene3D" id="3.30.70.270">
    <property type="match status" value="1"/>
</dbReference>
<evidence type="ECO:0008006" key="5">
    <source>
        <dbReference type="Google" id="ProtNLM"/>
    </source>
</evidence>
<name>A0A085NBV3_9BILA</name>
<dbReference type="InterPro" id="IPR000477">
    <property type="entry name" value="RT_dom"/>
</dbReference>
<dbReference type="Gene3D" id="2.40.70.10">
    <property type="entry name" value="Acid Proteases"/>
    <property type="match status" value="1"/>
</dbReference>
<reference evidence="4" key="1">
    <citation type="journal article" date="2014" name="Nat. Genet.">
        <title>Genome and transcriptome of the porcine whipworm Trichuris suis.</title>
        <authorList>
            <person name="Jex A.R."/>
            <person name="Nejsum P."/>
            <person name="Schwarz E.M."/>
            <person name="Hu L."/>
            <person name="Young N.D."/>
            <person name="Hall R.S."/>
            <person name="Korhonen P.K."/>
            <person name="Liao S."/>
            <person name="Thamsborg S."/>
            <person name="Xia J."/>
            <person name="Xu P."/>
            <person name="Wang S."/>
            <person name="Scheerlinck J.P."/>
            <person name="Hofmann A."/>
            <person name="Sternberg P.W."/>
            <person name="Wang J."/>
            <person name="Gasser R.B."/>
        </authorList>
    </citation>
    <scope>NUCLEOTIDE SEQUENCE [LARGE SCALE GENOMIC DNA]</scope>
    <source>
        <strain evidence="4">DCEP-RM93F</strain>
    </source>
</reference>
<evidence type="ECO:0000259" key="2">
    <source>
        <dbReference type="Pfam" id="PF00078"/>
    </source>
</evidence>
<evidence type="ECO:0000313" key="4">
    <source>
        <dbReference type="EMBL" id="KFD66949.1"/>
    </source>
</evidence>
<feature type="compositionally biased region" description="Basic residues" evidence="1">
    <location>
        <begin position="216"/>
        <end position="229"/>
    </location>
</feature>
<dbReference type="InterPro" id="IPR043502">
    <property type="entry name" value="DNA/RNA_pol_sf"/>
</dbReference>
<dbReference type="SUPFAM" id="SSF50630">
    <property type="entry name" value="Acid proteases"/>
    <property type="match status" value="1"/>
</dbReference>
<feature type="region of interest" description="Disordered" evidence="1">
    <location>
        <begin position="215"/>
        <end position="249"/>
    </location>
</feature>